<evidence type="ECO:0000256" key="4">
    <source>
        <dbReference type="ARBA" id="ARBA00023004"/>
    </source>
</evidence>
<keyword evidence="2 5" id="KW-0349">Heme</keyword>
<dbReference type="GO" id="GO:0009055">
    <property type="term" value="F:electron transfer activity"/>
    <property type="evidence" value="ECO:0007669"/>
    <property type="project" value="InterPro"/>
</dbReference>
<evidence type="ECO:0000313" key="9">
    <source>
        <dbReference type="EMBL" id="MCG2667639.1"/>
    </source>
</evidence>
<feature type="domain" description="Cytochrome c" evidence="7">
    <location>
        <begin position="317"/>
        <end position="398"/>
    </location>
</feature>
<reference evidence="8" key="1">
    <citation type="submission" date="2022-01" db="EMBL/GenBank/DDBJ databases">
        <title>Genome sequnece data of strain Bradyrhizobium sp. nov.</title>
        <authorList>
            <person name="Zhang J."/>
        </authorList>
    </citation>
    <scope>NUCLEOTIDE SEQUENCE</scope>
    <source>
        <strain evidence="9">WYCCWR 12774</strain>
        <strain evidence="8">WYCCWR 13023</strain>
    </source>
</reference>
<dbReference type="AlphaFoldDB" id="A0A9X1RBS9"/>
<feature type="chain" id="PRO_5040824062" evidence="6">
    <location>
        <begin position="40"/>
        <end position="403"/>
    </location>
</feature>
<feature type="signal peptide" evidence="6">
    <location>
        <begin position="1"/>
        <end position="39"/>
    </location>
</feature>
<dbReference type="Proteomes" id="UP001139012">
    <property type="component" value="Unassembled WGS sequence"/>
</dbReference>
<proteinExistence type="inferred from homology"/>
<evidence type="ECO:0000313" key="11">
    <source>
        <dbReference type="Proteomes" id="UP001139054"/>
    </source>
</evidence>
<evidence type="ECO:0000256" key="3">
    <source>
        <dbReference type="ARBA" id="ARBA00022723"/>
    </source>
</evidence>
<dbReference type="SMART" id="SM00062">
    <property type="entry name" value="PBPb"/>
    <property type="match status" value="1"/>
</dbReference>
<keyword evidence="10" id="KW-1185">Reference proteome</keyword>
<dbReference type="GO" id="GO:0046872">
    <property type="term" value="F:metal ion binding"/>
    <property type="evidence" value="ECO:0007669"/>
    <property type="project" value="UniProtKB-KW"/>
</dbReference>
<evidence type="ECO:0000313" key="8">
    <source>
        <dbReference type="EMBL" id="MCG2629869.1"/>
    </source>
</evidence>
<protein>
    <submittedName>
        <fullName evidence="8">Transporter substrate-binding domain-containing protein</fullName>
    </submittedName>
</protein>
<organism evidence="8 11">
    <name type="scientific">Bradyrhizobium zhengyangense</name>
    <dbReference type="NCBI Taxonomy" id="2911009"/>
    <lineage>
        <taxon>Bacteria</taxon>
        <taxon>Pseudomonadati</taxon>
        <taxon>Pseudomonadota</taxon>
        <taxon>Alphaproteobacteria</taxon>
        <taxon>Hyphomicrobiales</taxon>
        <taxon>Nitrobacteraceae</taxon>
        <taxon>Bradyrhizobium</taxon>
    </lineage>
</organism>
<dbReference type="Gene3D" id="1.10.760.10">
    <property type="entry name" value="Cytochrome c-like domain"/>
    <property type="match status" value="1"/>
</dbReference>
<keyword evidence="6" id="KW-0732">Signal</keyword>
<dbReference type="GO" id="GO:0020037">
    <property type="term" value="F:heme binding"/>
    <property type="evidence" value="ECO:0007669"/>
    <property type="project" value="InterPro"/>
</dbReference>
<dbReference type="EMBL" id="JAKLUA010000003">
    <property type="protein sequence ID" value="MCG2667639.1"/>
    <property type="molecule type" value="Genomic_DNA"/>
</dbReference>
<dbReference type="SUPFAM" id="SSF46626">
    <property type="entry name" value="Cytochrome c"/>
    <property type="match status" value="1"/>
</dbReference>
<dbReference type="InterPro" id="IPR009056">
    <property type="entry name" value="Cyt_c-like_dom"/>
</dbReference>
<dbReference type="InterPro" id="IPR036909">
    <property type="entry name" value="Cyt_c-like_dom_sf"/>
</dbReference>
<evidence type="ECO:0000256" key="5">
    <source>
        <dbReference type="PROSITE-ProRule" id="PRU00433"/>
    </source>
</evidence>
<keyword evidence="3 5" id="KW-0479">Metal-binding</keyword>
<dbReference type="PROSITE" id="PS51007">
    <property type="entry name" value="CYTC"/>
    <property type="match status" value="1"/>
</dbReference>
<evidence type="ECO:0000256" key="6">
    <source>
        <dbReference type="SAM" id="SignalP"/>
    </source>
</evidence>
<dbReference type="Gene3D" id="3.40.190.10">
    <property type="entry name" value="Periplasmic binding protein-like II"/>
    <property type="match status" value="2"/>
</dbReference>
<dbReference type="Pfam" id="PF13442">
    <property type="entry name" value="Cytochrome_CBB3"/>
    <property type="match status" value="1"/>
</dbReference>
<dbReference type="PANTHER" id="PTHR30024">
    <property type="entry name" value="ALIPHATIC SULFONATES-BINDING PROTEIN-RELATED"/>
    <property type="match status" value="1"/>
</dbReference>
<keyword evidence="4 5" id="KW-0408">Iron</keyword>
<comment type="caution">
    <text evidence="8">The sequence shown here is derived from an EMBL/GenBank/DDBJ whole genome shotgun (WGS) entry which is preliminary data.</text>
</comment>
<dbReference type="Proteomes" id="UP001139054">
    <property type="component" value="Unassembled WGS sequence"/>
</dbReference>
<evidence type="ECO:0000256" key="2">
    <source>
        <dbReference type="ARBA" id="ARBA00022617"/>
    </source>
</evidence>
<dbReference type="InterPro" id="IPR001638">
    <property type="entry name" value="Solute-binding_3/MltF_N"/>
</dbReference>
<evidence type="ECO:0000256" key="1">
    <source>
        <dbReference type="ARBA" id="ARBA00010742"/>
    </source>
</evidence>
<dbReference type="SUPFAM" id="SSF53850">
    <property type="entry name" value="Periplasmic binding protein-like II"/>
    <property type="match status" value="1"/>
</dbReference>
<evidence type="ECO:0000313" key="10">
    <source>
        <dbReference type="Proteomes" id="UP001139012"/>
    </source>
</evidence>
<dbReference type="PANTHER" id="PTHR30024:SF45">
    <property type="entry name" value="ABC TRANSPORTER SUBSTRATE-BINDING PROTEIN"/>
    <property type="match status" value="1"/>
</dbReference>
<gene>
    <name evidence="9" type="ORF">L6637_11790</name>
    <name evidence="8" type="ORF">L6654_24900</name>
</gene>
<accession>A0A9X1RBS9</accession>
<sequence>MRMRPNHLGSGKTRNRSIAGLVAWAAASAMVAPVITAHADEAQQPLRLCADPTNLPFSSDSPSQPGFYVEIGQALAQALGRPITYDWYKSYFGKRTVRVTLLGKQCDAMIGLPRSEDFMGPAVIFSSPFAKEGYALVAAKGPALGGIDGLRGKRVAVQYASTPQNLLASRDDVQMVTVLSPEEGMQALDQGKADVAFIWGPVAGWLNKTGYNDRYQIELTEGEGLSWDAAIGFAKTSTELRDRVDAVLPQLQRTIGELAVKYGLPSGKPVRFGVNGAVPAGTTTGMGSGAQTGVHVTEIAKVAATEIKGDAAAPAAEAVGAGKEIFNGTCAHCHGPDAIQSERKIDLRLLRHRYGDDMRQTFWTTVHEGRPTKGMPAWKEVFTDDQFDNIYSFLLTVQTESND</sequence>
<name>A0A9X1RBS9_9BRAD</name>
<comment type="similarity">
    <text evidence="1">Belongs to the bacterial solute-binding protein SsuA/TauA family.</text>
</comment>
<dbReference type="EMBL" id="JAKLTY010000016">
    <property type="protein sequence ID" value="MCG2629869.1"/>
    <property type="molecule type" value="Genomic_DNA"/>
</dbReference>
<evidence type="ECO:0000259" key="7">
    <source>
        <dbReference type="PROSITE" id="PS51007"/>
    </source>
</evidence>